<dbReference type="SUPFAM" id="SSF47413">
    <property type="entry name" value="lambda repressor-like DNA-binding domains"/>
    <property type="match status" value="1"/>
</dbReference>
<dbReference type="CDD" id="cd00093">
    <property type="entry name" value="HTH_XRE"/>
    <property type="match status" value="1"/>
</dbReference>
<keyword evidence="5" id="KW-1185">Reference proteome</keyword>
<dbReference type="RefSeq" id="WP_044123691.1">
    <property type="nucleotide sequence ID" value="NZ_UHFA01000002.1"/>
</dbReference>
<keyword evidence="2" id="KW-0472">Membrane</keyword>
<dbReference type="SMART" id="SM00530">
    <property type="entry name" value="HTH_XRE"/>
    <property type="match status" value="1"/>
</dbReference>
<dbReference type="InterPro" id="IPR010982">
    <property type="entry name" value="Lambda_DNA-bd_dom_sf"/>
</dbReference>
<dbReference type="Gene3D" id="1.10.260.40">
    <property type="entry name" value="lambda repressor-like DNA-binding domains"/>
    <property type="match status" value="1"/>
</dbReference>
<dbReference type="Proteomes" id="UP000254082">
    <property type="component" value="Unassembled WGS sequence"/>
</dbReference>
<dbReference type="PANTHER" id="PTHR46558:SF13">
    <property type="entry name" value="HTH-TYPE TRANSCRIPTIONAL REGULATOR IMMR"/>
    <property type="match status" value="1"/>
</dbReference>
<evidence type="ECO:0000313" key="5">
    <source>
        <dbReference type="Proteomes" id="UP000254082"/>
    </source>
</evidence>
<accession>A0A380JCW2</accession>
<dbReference type="Pfam" id="PF01381">
    <property type="entry name" value="HTH_3"/>
    <property type="match status" value="1"/>
</dbReference>
<organism evidence="4 5">
    <name type="scientific">Streptococcus downei MFe28</name>
    <dbReference type="NCBI Taxonomy" id="764290"/>
    <lineage>
        <taxon>Bacteria</taxon>
        <taxon>Bacillati</taxon>
        <taxon>Bacillota</taxon>
        <taxon>Bacilli</taxon>
        <taxon>Lactobacillales</taxon>
        <taxon>Streptococcaceae</taxon>
        <taxon>Streptococcus</taxon>
    </lineage>
</organism>
<dbReference type="EMBL" id="UHFA01000002">
    <property type="protein sequence ID" value="SUN35237.1"/>
    <property type="molecule type" value="Genomic_DNA"/>
</dbReference>
<evidence type="ECO:0000259" key="3">
    <source>
        <dbReference type="PROSITE" id="PS50943"/>
    </source>
</evidence>
<dbReference type="PANTHER" id="PTHR46558">
    <property type="entry name" value="TRACRIPTIONAL REGULATORY PROTEIN-RELATED-RELATED"/>
    <property type="match status" value="1"/>
</dbReference>
<proteinExistence type="predicted"/>
<reference evidence="4 5" key="1">
    <citation type="submission" date="2018-06" db="EMBL/GenBank/DDBJ databases">
        <authorList>
            <consortium name="Pathogen Informatics"/>
            <person name="Doyle S."/>
        </authorList>
    </citation>
    <scope>NUCLEOTIDE SEQUENCE [LARGE SCALE GENOMIC DNA]</scope>
    <source>
        <strain evidence="5">NCTC 11391</strain>
    </source>
</reference>
<name>A0A380JCW2_STRDO</name>
<dbReference type="GO" id="GO:0003677">
    <property type="term" value="F:DNA binding"/>
    <property type="evidence" value="ECO:0007669"/>
    <property type="project" value="UniProtKB-KW"/>
</dbReference>
<keyword evidence="2" id="KW-1133">Transmembrane helix</keyword>
<gene>
    <name evidence="4" type="primary">immR_2</name>
    <name evidence="4" type="ORF">NCTC11391_00213</name>
</gene>
<dbReference type="InterPro" id="IPR001387">
    <property type="entry name" value="Cro/C1-type_HTH"/>
</dbReference>
<dbReference type="PROSITE" id="PS50943">
    <property type="entry name" value="HTH_CROC1"/>
    <property type="match status" value="1"/>
</dbReference>
<keyword evidence="2" id="KW-0812">Transmembrane</keyword>
<protein>
    <submittedName>
        <fullName evidence="4">Transcriptional regulator</fullName>
    </submittedName>
</protein>
<sequence>MAVGQQLQSARLLSDLTQEEVADSLGVSRQTVSNWERGKTYPDIVSLIALSNLYHLSLDQLVKGDEAMVKHLEKTTDLVTSNRNLIWLLGLYLLLFFGLLFLALIFKHDYLIILAVLILLLGMGAIFYQIIRMI</sequence>
<dbReference type="AlphaFoldDB" id="A0A380JCW2"/>
<feature type="domain" description="HTH cro/C1-type" evidence="3">
    <location>
        <begin position="7"/>
        <end position="61"/>
    </location>
</feature>
<evidence type="ECO:0000256" key="1">
    <source>
        <dbReference type="ARBA" id="ARBA00023125"/>
    </source>
</evidence>
<feature type="transmembrane region" description="Helical" evidence="2">
    <location>
        <begin position="112"/>
        <end position="131"/>
    </location>
</feature>
<evidence type="ECO:0000256" key="2">
    <source>
        <dbReference type="SAM" id="Phobius"/>
    </source>
</evidence>
<feature type="transmembrane region" description="Helical" evidence="2">
    <location>
        <begin position="85"/>
        <end position="106"/>
    </location>
</feature>
<keyword evidence="1" id="KW-0238">DNA-binding</keyword>
<evidence type="ECO:0000313" key="4">
    <source>
        <dbReference type="EMBL" id="SUN35237.1"/>
    </source>
</evidence>